<dbReference type="Pfam" id="PF07963">
    <property type="entry name" value="N_methyl"/>
    <property type="match status" value="1"/>
</dbReference>
<dbReference type="NCBIfam" id="TIGR02532">
    <property type="entry name" value="IV_pilin_GFxxxE"/>
    <property type="match status" value="1"/>
</dbReference>
<evidence type="ECO:0000313" key="3">
    <source>
        <dbReference type="Proteomes" id="UP001467690"/>
    </source>
</evidence>
<organism evidence="2 3">
    <name type="scientific">Catenovulum sediminis</name>
    <dbReference type="NCBI Taxonomy" id="1740262"/>
    <lineage>
        <taxon>Bacteria</taxon>
        <taxon>Pseudomonadati</taxon>
        <taxon>Pseudomonadota</taxon>
        <taxon>Gammaproteobacteria</taxon>
        <taxon>Alteromonadales</taxon>
        <taxon>Alteromonadaceae</taxon>
        <taxon>Catenovulum</taxon>
    </lineage>
</organism>
<feature type="transmembrane region" description="Helical" evidence="1">
    <location>
        <begin position="12"/>
        <end position="31"/>
    </location>
</feature>
<dbReference type="Gene3D" id="3.30.700.10">
    <property type="entry name" value="Glycoprotein, Type 4 Pilin"/>
    <property type="match status" value="1"/>
</dbReference>
<dbReference type="InterPro" id="IPR012902">
    <property type="entry name" value="N_methyl_site"/>
</dbReference>
<protein>
    <submittedName>
        <fullName evidence="2">Prepilin-type N-terminal cleavage/methylation domain-containing protein</fullName>
    </submittedName>
</protein>
<sequence>MPRTVRLTSGFTLIELIIVIILIGILSVTALPKLGLLKNDSQINEYRDRLLSLLRHQQLQAMQNTNNNCHRVLINSNRFGQQNNCTSNVLENTYSPDYLGLSASESNPDITFLANNLAINPVFDIRFNALGQPIEDCLGGCTIQIQSSYNLTITIESEGYIHR</sequence>
<dbReference type="EMBL" id="JBELOE010000062">
    <property type="protein sequence ID" value="MER2490638.1"/>
    <property type="molecule type" value="Genomic_DNA"/>
</dbReference>
<dbReference type="InterPro" id="IPR045584">
    <property type="entry name" value="Pilin-like"/>
</dbReference>
<dbReference type="Proteomes" id="UP001467690">
    <property type="component" value="Unassembled WGS sequence"/>
</dbReference>
<evidence type="ECO:0000313" key="2">
    <source>
        <dbReference type="EMBL" id="MER2490638.1"/>
    </source>
</evidence>
<comment type="caution">
    <text evidence="2">The sequence shown here is derived from an EMBL/GenBank/DDBJ whole genome shotgun (WGS) entry which is preliminary data.</text>
</comment>
<keyword evidence="1" id="KW-0812">Transmembrane</keyword>
<accession>A0ABV1RCK3</accession>
<proteinExistence type="predicted"/>
<name>A0ABV1RCK3_9ALTE</name>
<keyword evidence="1" id="KW-1133">Transmembrane helix</keyword>
<keyword evidence="1" id="KW-0472">Membrane</keyword>
<reference evidence="2 3" key="1">
    <citation type="submission" date="2024-06" db="EMBL/GenBank/DDBJ databases">
        <authorList>
            <person name="Chen R.Y."/>
        </authorList>
    </citation>
    <scope>NUCLEOTIDE SEQUENCE [LARGE SCALE GENOMIC DNA]</scope>
    <source>
        <strain evidence="2 3">D2</strain>
    </source>
</reference>
<evidence type="ECO:0000256" key="1">
    <source>
        <dbReference type="SAM" id="Phobius"/>
    </source>
</evidence>
<gene>
    <name evidence="2" type="ORF">ABS311_01900</name>
</gene>
<dbReference type="RefSeq" id="WP_281281899.1">
    <property type="nucleotide sequence ID" value="NZ_CP041660.1"/>
</dbReference>
<keyword evidence="3" id="KW-1185">Reference proteome</keyword>
<dbReference type="SUPFAM" id="SSF54523">
    <property type="entry name" value="Pili subunits"/>
    <property type="match status" value="1"/>
</dbReference>
<dbReference type="PROSITE" id="PS00409">
    <property type="entry name" value="PROKAR_NTER_METHYL"/>
    <property type="match status" value="1"/>
</dbReference>